<dbReference type="Pfam" id="PF12822">
    <property type="entry name" value="ECF_trnsprt"/>
    <property type="match status" value="1"/>
</dbReference>
<keyword evidence="3" id="KW-1185">Reference proteome</keyword>
<dbReference type="InterPro" id="IPR024529">
    <property type="entry name" value="ECF_trnsprt_substrate-spec"/>
</dbReference>
<keyword evidence="1" id="KW-0472">Membrane</keyword>
<reference evidence="2 3" key="1">
    <citation type="submission" date="2016-02" db="EMBL/GenBank/DDBJ databases">
        <title>Genome sequence of Tissierella creatinophila DSM 6911.</title>
        <authorList>
            <person name="Poehlein A."/>
            <person name="Daniel R."/>
        </authorList>
    </citation>
    <scope>NUCLEOTIDE SEQUENCE [LARGE SCALE GENOMIC DNA]</scope>
    <source>
        <strain evidence="2 3">DSM 6911</strain>
    </source>
</reference>
<evidence type="ECO:0000313" key="2">
    <source>
        <dbReference type="EMBL" id="OLS02999.1"/>
    </source>
</evidence>
<name>A0A1U7M709_TISCR</name>
<keyword evidence="1" id="KW-1133">Transmembrane helix</keyword>
<feature type="transmembrane region" description="Helical" evidence="1">
    <location>
        <begin position="178"/>
        <end position="201"/>
    </location>
</feature>
<dbReference type="AlphaFoldDB" id="A0A1U7M709"/>
<feature type="transmembrane region" description="Helical" evidence="1">
    <location>
        <begin position="12"/>
        <end position="35"/>
    </location>
</feature>
<feature type="transmembrane region" description="Helical" evidence="1">
    <location>
        <begin position="221"/>
        <end position="246"/>
    </location>
</feature>
<organism evidence="2 3">
    <name type="scientific">Tissierella creatinophila DSM 6911</name>
    <dbReference type="NCBI Taxonomy" id="1123403"/>
    <lineage>
        <taxon>Bacteria</taxon>
        <taxon>Bacillati</taxon>
        <taxon>Bacillota</taxon>
        <taxon>Tissierellia</taxon>
        <taxon>Tissierellales</taxon>
        <taxon>Tissierellaceae</taxon>
        <taxon>Tissierella</taxon>
    </lineage>
</organism>
<dbReference type="Gene3D" id="1.10.1760.20">
    <property type="match status" value="1"/>
</dbReference>
<dbReference type="GO" id="GO:0022857">
    <property type="term" value="F:transmembrane transporter activity"/>
    <property type="evidence" value="ECO:0007669"/>
    <property type="project" value="InterPro"/>
</dbReference>
<proteinExistence type="predicted"/>
<dbReference type="OrthoDB" id="9813540at2"/>
<feature type="transmembrane region" description="Helical" evidence="1">
    <location>
        <begin position="120"/>
        <end position="140"/>
    </location>
</feature>
<dbReference type="Proteomes" id="UP000186112">
    <property type="component" value="Unassembled WGS sequence"/>
</dbReference>
<evidence type="ECO:0000256" key="1">
    <source>
        <dbReference type="SAM" id="Phobius"/>
    </source>
</evidence>
<sequence length="251" mass="27514">MKRKKRFNVRRITIIGVLGAISIILGLTPLGFIPIGPTRATIMHIPVIIGGITQGPIVGAMVGLIFGLFSLFQNITNPTVISFAFLNPLVSVLPRVLIGITSYYTYKGFKKMGLKNTRNILYLLWTSIIIYLSYGIYNALASHSYNIWMILINIVLIIIILLIIYFTRKGLKTKSLDIIISAIVGSLTNTVGVLFLIYILFAERFVLALGLNAANTRKAIIGVGITNGIPEAIIAIIIVTTVVNILQKGKN</sequence>
<feature type="transmembrane region" description="Helical" evidence="1">
    <location>
        <begin position="47"/>
        <end position="72"/>
    </location>
</feature>
<keyword evidence="1" id="KW-0812">Transmembrane</keyword>
<dbReference type="RefSeq" id="WP_075725729.1">
    <property type="nucleotide sequence ID" value="NZ_LTDM01000012.1"/>
</dbReference>
<evidence type="ECO:0000313" key="3">
    <source>
        <dbReference type="Proteomes" id="UP000186112"/>
    </source>
</evidence>
<protein>
    <submittedName>
        <fullName evidence="2">Pantothenic acid transporter PanT</fullName>
    </submittedName>
</protein>
<comment type="caution">
    <text evidence="2">The sequence shown here is derived from an EMBL/GenBank/DDBJ whole genome shotgun (WGS) entry which is preliminary data.</text>
</comment>
<accession>A0A1U7M709</accession>
<feature type="transmembrane region" description="Helical" evidence="1">
    <location>
        <begin position="146"/>
        <end position="166"/>
    </location>
</feature>
<dbReference type="EMBL" id="LTDM01000012">
    <property type="protein sequence ID" value="OLS02999.1"/>
    <property type="molecule type" value="Genomic_DNA"/>
</dbReference>
<gene>
    <name evidence="2" type="primary">panT</name>
    <name evidence="2" type="ORF">TICRE_09680</name>
</gene>